<proteinExistence type="predicted"/>
<evidence type="ECO:0000256" key="6">
    <source>
        <dbReference type="SAM" id="Phobius"/>
    </source>
</evidence>
<keyword evidence="8" id="KW-1185">Reference proteome</keyword>
<feature type="transmembrane region" description="Helical" evidence="6">
    <location>
        <begin position="247"/>
        <end position="271"/>
    </location>
</feature>
<reference evidence="7 8" key="1">
    <citation type="submission" date="2020-07" db="EMBL/GenBank/DDBJ databases">
        <title>Pusillimonas sp. nov., isolated from poultry manure in Taiwan.</title>
        <authorList>
            <person name="Lin S.-Y."/>
            <person name="Tang Y.-S."/>
            <person name="Young C.-C."/>
        </authorList>
    </citation>
    <scope>NUCLEOTIDE SEQUENCE [LARGE SCALE GENOMIC DNA]</scope>
    <source>
        <strain evidence="7 8">CC-YST705</strain>
    </source>
</reference>
<sequence length="319" mass="34536">MKFERNSLIGFLIAAVLFGAFVRDDYLLHILILVLLYTILASSLNLIIGYVGEFPLGHVAFFGMGAYGVALFSSAPLNLPVSVSMALGAIVAALFGWIIGRITLRLNGPFFVIVTLAFAEVLRVVANNWIGLTNGPMGIAGISHPAILDAVPWLAGKRGFVMMGVLLAAITFFVSYRLVYSSAGRAAVTLRENNYVAQSIGINPFRYSMFVFVVASFLAGISGAYYATYISFVGPEVFSFPFTVTMIIIVLLGGKGSLIGPVIGAIVVTLLEEYLREFKELRMSLFGLIVMAVVLFAPNGVMGYARQRFPSLFKRTSHA</sequence>
<evidence type="ECO:0000256" key="1">
    <source>
        <dbReference type="ARBA" id="ARBA00004651"/>
    </source>
</evidence>
<name>A0ABS8CE04_9BURK</name>
<organism evidence="7 8">
    <name type="scientific">Mesopusillimonas faecipullorum</name>
    <dbReference type="NCBI Taxonomy" id="2755040"/>
    <lineage>
        <taxon>Bacteria</taxon>
        <taxon>Pseudomonadati</taxon>
        <taxon>Pseudomonadota</taxon>
        <taxon>Betaproteobacteria</taxon>
        <taxon>Burkholderiales</taxon>
        <taxon>Alcaligenaceae</taxon>
        <taxon>Mesopusillimonas</taxon>
    </lineage>
</organism>
<dbReference type="PANTHER" id="PTHR30482:SF10">
    <property type="entry name" value="HIGH-AFFINITY BRANCHED-CHAIN AMINO ACID TRANSPORT PROTEIN BRAE"/>
    <property type="match status" value="1"/>
</dbReference>
<evidence type="ECO:0000256" key="5">
    <source>
        <dbReference type="ARBA" id="ARBA00023136"/>
    </source>
</evidence>
<dbReference type="EMBL" id="JACDXW010000005">
    <property type="protein sequence ID" value="MCB5364253.1"/>
    <property type="molecule type" value="Genomic_DNA"/>
</dbReference>
<evidence type="ECO:0000313" key="7">
    <source>
        <dbReference type="EMBL" id="MCB5364253.1"/>
    </source>
</evidence>
<feature type="transmembrane region" description="Helical" evidence="6">
    <location>
        <begin position="283"/>
        <end position="305"/>
    </location>
</feature>
<feature type="transmembrane region" description="Helical" evidence="6">
    <location>
        <begin position="106"/>
        <end position="126"/>
    </location>
</feature>
<keyword evidence="3 6" id="KW-0812">Transmembrane</keyword>
<comment type="subcellular location">
    <subcellularLocation>
        <location evidence="1">Cell membrane</location>
        <topology evidence="1">Multi-pass membrane protein</topology>
    </subcellularLocation>
</comment>
<feature type="transmembrane region" description="Helical" evidence="6">
    <location>
        <begin position="28"/>
        <end position="48"/>
    </location>
</feature>
<keyword evidence="5 6" id="KW-0472">Membrane</keyword>
<evidence type="ECO:0000256" key="3">
    <source>
        <dbReference type="ARBA" id="ARBA00022692"/>
    </source>
</evidence>
<keyword evidence="2" id="KW-1003">Cell membrane</keyword>
<keyword evidence="4 6" id="KW-1133">Transmembrane helix</keyword>
<accession>A0ABS8CE04</accession>
<feature type="transmembrane region" description="Helical" evidence="6">
    <location>
        <begin position="207"/>
        <end position="227"/>
    </location>
</feature>
<evidence type="ECO:0000313" key="8">
    <source>
        <dbReference type="Proteomes" id="UP000776983"/>
    </source>
</evidence>
<feature type="transmembrane region" description="Helical" evidence="6">
    <location>
        <begin position="81"/>
        <end position="99"/>
    </location>
</feature>
<comment type="caution">
    <text evidence="7">The sequence shown here is derived from an EMBL/GenBank/DDBJ whole genome shotgun (WGS) entry which is preliminary data.</text>
</comment>
<dbReference type="InterPro" id="IPR043428">
    <property type="entry name" value="LivM-like"/>
</dbReference>
<dbReference type="Proteomes" id="UP000776983">
    <property type="component" value="Unassembled WGS sequence"/>
</dbReference>
<gene>
    <name evidence="7" type="ORF">H0484_10890</name>
</gene>
<dbReference type="CDD" id="cd06581">
    <property type="entry name" value="TM_PBP1_LivM_like"/>
    <property type="match status" value="1"/>
</dbReference>
<evidence type="ECO:0000256" key="2">
    <source>
        <dbReference type="ARBA" id="ARBA00022475"/>
    </source>
</evidence>
<feature type="transmembrane region" description="Helical" evidence="6">
    <location>
        <begin position="160"/>
        <end position="179"/>
    </location>
</feature>
<feature type="transmembrane region" description="Helical" evidence="6">
    <location>
        <begin position="55"/>
        <end position="75"/>
    </location>
</feature>
<dbReference type="Pfam" id="PF02653">
    <property type="entry name" value="BPD_transp_2"/>
    <property type="match status" value="1"/>
</dbReference>
<dbReference type="PANTHER" id="PTHR30482">
    <property type="entry name" value="HIGH-AFFINITY BRANCHED-CHAIN AMINO ACID TRANSPORT SYSTEM PERMEASE"/>
    <property type="match status" value="1"/>
</dbReference>
<feature type="transmembrane region" description="Helical" evidence="6">
    <location>
        <begin position="7"/>
        <end position="22"/>
    </location>
</feature>
<evidence type="ECO:0000256" key="4">
    <source>
        <dbReference type="ARBA" id="ARBA00022989"/>
    </source>
</evidence>
<dbReference type="InterPro" id="IPR001851">
    <property type="entry name" value="ABC_transp_permease"/>
</dbReference>
<protein>
    <submittedName>
        <fullName evidence="7">Branched-chain amino acid ABC transporter permease</fullName>
    </submittedName>
</protein>